<sequence>MKIKQMVCICLSVFMFFTMAACTEYAPQQGDFELSVALTKTEFTQGEIMEYTVKLTRKSGLYFEFQGSSTLCSYYFEPIGKEPDFNTTDDIVT</sequence>
<feature type="chain" id="PRO_5039248416" evidence="1">
    <location>
        <begin position="21"/>
        <end position="93"/>
    </location>
</feature>
<feature type="signal peptide" evidence="1">
    <location>
        <begin position="1"/>
        <end position="20"/>
    </location>
</feature>
<protein>
    <submittedName>
        <fullName evidence="2">Uncharacterized protein</fullName>
    </submittedName>
</protein>
<evidence type="ECO:0000313" key="3">
    <source>
        <dbReference type="Proteomes" id="UP000824044"/>
    </source>
</evidence>
<name>A0A9D2DXB4_9FIRM</name>
<dbReference type="PROSITE" id="PS51257">
    <property type="entry name" value="PROKAR_LIPOPROTEIN"/>
    <property type="match status" value="1"/>
</dbReference>
<organism evidence="2 3">
    <name type="scientific">Candidatus Gallimonas intestinigallinarum</name>
    <dbReference type="NCBI Taxonomy" id="2838604"/>
    <lineage>
        <taxon>Bacteria</taxon>
        <taxon>Bacillati</taxon>
        <taxon>Bacillota</taxon>
        <taxon>Clostridia</taxon>
        <taxon>Candidatus Gallimonas</taxon>
    </lineage>
</organism>
<proteinExistence type="predicted"/>
<dbReference type="Proteomes" id="UP000824044">
    <property type="component" value="Unassembled WGS sequence"/>
</dbReference>
<gene>
    <name evidence="2" type="ORF">H9812_04640</name>
</gene>
<feature type="non-terminal residue" evidence="2">
    <location>
        <position position="93"/>
    </location>
</feature>
<dbReference type="AlphaFoldDB" id="A0A9D2DXB4"/>
<comment type="caution">
    <text evidence="2">The sequence shown here is derived from an EMBL/GenBank/DDBJ whole genome shotgun (WGS) entry which is preliminary data.</text>
</comment>
<dbReference type="EMBL" id="DXBS01000089">
    <property type="protein sequence ID" value="HIZ24744.1"/>
    <property type="molecule type" value="Genomic_DNA"/>
</dbReference>
<evidence type="ECO:0000313" key="2">
    <source>
        <dbReference type="EMBL" id="HIZ24744.1"/>
    </source>
</evidence>
<reference evidence="2" key="1">
    <citation type="journal article" date="2021" name="PeerJ">
        <title>Extensive microbial diversity within the chicken gut microbiome revealed by metagenomics and culture.</title>
        <authorList>
            <person name="Gilroy R."/>
            <person name="Ravi A."/>
            <person name="Getino M."/>
            <person name="Pursley I."/>
            <person name="Horton D.L."/>
            <person name="Alikhan N.F."/>
            <person name="Baker D."/>
            <person name="Gharbi K."/>
            <person name="Hall N."/>
            <person name="Watson M."/>
            <person name="Adriaenssens E.M."/>
            <person name="Foster-Nyarko E."/>
            <person name="Jarju S."/>
            <person name="Secka A."/>
            <person name="Antonio M."/>
            <person name="Oren A."/>
            <person name="Chaudhuri R.R."/>
            <person name="La Ragione R."/>
            <person name="Hildebrand F."/>
            <person name="Pallen M.J."/>
        </authorList>
    </citation>
    <scope>NUCLEOTIDE SEQUENCE</scope>
    <source>
        <strain evidence="2">CHK33-5263</strain>
    </source>
</reference>
<evidence type="ECO:0000256" key="1">
    <source>
        <dbReference type="SAM" id="SignalP"/>
    </source>
</evidence>
<accession>A0A9D2DXB4</accession>
<keyword evidence="1" id="KW-0732">Signal</keyword>
<reference evidence="2" key="2">
    <citation type="submission" date="2021-04" db="EMBL/GenBank/DDBJ databases">
        <authorList>
            <person name="Gilroy R."/>
        </authorList>
    </citation>
    <scope>NUCLEOTIDE SEQUENCE</scope>
    <source>
        <strain evidence="2">CHK33-5263</strain>
    </source>
</reference>